<organism evidence="2 3">
    <name type="scientific">Nonomuraea guangzhouensis</name>
    <dbReference type="NCBI Taxonomy" id="1291555"/>
    <lineage>
        <taxon>Bacteria</taxon>
        <taxon>Bacillati</taxon>
        <taxon>Actinomycetota</taxon>
        <taxon>Actinomycetes</taxon>
        <taxon>Streptosporangiales</taxon>
        <taxon>Streptosporangiaceae</taxon>
        <taxon>Nonomuraea</taxon>
    </lineage>
</organism>
<dbReference type="PANTHER" id="PTHR47572:SF5">
    <property type="entry name" value="BLR2277 PROTEIN"/>
    <property type="match status" value="1"/>
</dbReference>
<dbReference type="Pfam" id="PF08450">
    <property type="entry name" value="SGL"/>
    <property type="match status" value="1"/>
</dbReference>
<accession>A0ABW4GMU7</accession>
<evidence type="ECO:0000313" key="2">
    <source>
        <dbReference type="EMBL" id="MFD1543628.1"/>
    </source>
</evidence>
<protein>
    <submittedName>
        <fullName evidence="2">SMP-30/gluconolactonase/LRE family protein</fullName>
    </submittedName>
</protein>
<dbReference type="PANTHER" id="PTHR47572">
    <property type="entry name" value="LIPOPROTEIN-RELATED"/>
    <property type="match status" value="1"/>
</dbReference>
<proteinExistence type="predicted"/>
<name>A0ABW4GMU7_9ACTN</name>
<comment type="caution">
    <text evidence="2">The sequence shown here is derived from an EMBL/GenBank/DDBJ whole genome shotgun (WGS) entry which is preliminary data.</text>
</comment>
<feature type="domain" description="SMP-30/Gluconolactonase/LRE-like region" evidence="1">
    <location>
        <begin position="15"/>
        <end position="251"/>
    </location>
</feature>
<dbReference type="EMBL" id="JBHUCM010000039">
    <property type="protein sequence ID" value="MFD1543628.1"/>
    <property type="molecule type" value="Genomic_DNA"/>
</dbReference>
<evidence type="ECO:0000313" key="3">
    <source>
        <dbReference type="Proteomes" id="UP001597097"/>
    </source>
</evidence>
<dbReference type="Proteomes" id="UP001597097">
    <property type="component" value="Unassembled WGS sequence"/>
</dbReference>
<gene>
    <name evidence="2" type="ORF">ACFSJ0_41755</name>
</gene>
<dbReference type="InterPro" id="IPR051262">
    <property type="entry name" value="SMP-30/CGR1_Lactonase"/>
</dbReference>
<dbReference type="InterPro" id="IPR013658">
    <property type="entry name" value="SGL"/>
</dbReference>
<reference evidence="3" key="1">
    <citation type="journal article" date="2019" name="Int. J. Syst. Evol. Microbiol.">
        <title>The Global Catalogue of Microorganisms (GCM) 10K type strain sequencing project: providing services to taxonomists for standard genome sequencing and annotation.</title>
        <authorList>
            <consortium name="The Broad Institute Genomics Platform"/>
            <consortium name="The Broad Institute Genome Sequencing Center for Infectious Disease"/>
            <person name="Wu L."/>
            <person name="Ma J."/>
        </authorList>
    </citation>
    <scope>NUCLEOTIDE SEQUENCE [LARGE SCALE GENOMIC DNA]</scope>
    <source>
        <strain evidence="3">CGMCC 1.15399</strain>
    </source>
</reference>
<sequence length="280" mass="30057">MSELRTWLTDLGLLESPRWHDGRLYFSDWTAHEVIALDLDGKHEVVTRVDSLPLCTAWQPDGRMVIVDSARGLLLRLEPDGSLATHADLTGIGRGWNDIVIDGRGNTYVDRVGFDMLAGGAFSPGAVTQVSPDGSARDVADGISFPNGMAVTRDNSTLIVADSYGKRLMGYDIGADGGLSNGRVWADLGDGVPDGICVDAEDAVWYADVPNRQCVRVREGGEKVRTIDLDRGAFACELGGEDRTTLFIVAAEWRGMPEMVPPGTGQVLSAEVEVPGAGWP</sequence>
<dbReference type="RefSeq" id="WP_219538164.1">
    <property type="nucleotide sequence ID" value="NZ_JAHKRM010000044.1"/>
</dbReference>
<keyword evidence="3" id="KW-1185">Reference proteome</keyword>
<evidence type="ECO:0000259" key="1">
    <source>
        <dbReference type="Pfam" id="PF08450"/>
    </source>
</evidence>